<dbReference type="InterPro" id="IPR009297">
    <property type="entry name" value="DUF952"/>
</dbReference>
<name>A0A9P3PCY3_LYOSH</name>
<organism evidence="1 2">
    <name type="scientific">Lyophyllum shimeji</name>
    <name type="common">Hon-shimeji</name>
    <name type="synonym">Tricholoma shimeji</name>
    <dbReference type="NCBI Taxonomy" id="47721"/>
    <lineage>
        <taxon>Eukaryota</taxon>
        <taxon>Fungi</taxon>
        <taxon>Dikarya</taxon>
        <taxon>Basidiomycota</taxon>
        <taxon>Agaricomycotina</taxon>
        <taxon>Agaricomycetes</taxon>
        <taxon>Agaricomycetidae</taxon>
        <taxon>Agaricales</taxon>
        <taxon>Tricholomatineae</taxon>
        <taxon>Lyophyllaceae</taxon>
        <taxon>Lyophyllum</taxon>
    </lineage>
</organism>
<reference evidence="1" key="1">
    <citation type="submission" date="2022-07" db="EMBL/GenBank/DDBJ databases">
        <title>The genome of Lyophyllum shimeji provides insight into the initial evolution of ectomycorrhizal fungal genome.</title>
        <authorList>
            <person name="Kobayashi Y."/>
            <person name="Shibata T."/>
            <person name="Hirakawa H."/>
            <person name="Shigenobu S."/>
            <person name="Nishiyama T."/>
            <person name="Yamada A."/>
            <person name="Hasebe M."/>
            <person name="Kawaguchi M."/>
        </authorList>
    </citation>
    <scope>NUCLEOTIDE SEQUENCE</scope>
    <source>
        <strain evidence="1">AT787</strain>
    </source>
</reference>
<evidence type="ECO:0000313" key="2">
    <source>
        <dbReference type="Proteomes" id="UP001063166"/>
    </source>
</evidence>
<dbReference type="Proteomes" id="UP001063166">
    <property type="component" value="Unassembled WGS sequence"/>
</dbReference>
<keyword evidence="2" id="KW-1185">Reference proteome</keyword>
<gene>
    <name evidence="1" type="ORF">LshimejAT787_0105590</name>
</gene>
<accession>A0A9P3PCY3</accession>
<dbReference type="PANTHER" id="PTHR34129">
    <property type="entry name" value="BLR1139 PROTEIN"/>
    <property type="match status" value="1"/>
</dbReference>
<dbReference type="Gene3D" id="3.20.170.20">
    <property type="entry name" value="Protein of unknown function DUF952"/>
    <property type="match status" value="1"/>
</dbReference>
<dbReference type="EMBL" id="BRPK01000001">
    <property type="protein sequence ID" value="GLB33675.1"/>
    <property type="molecule type" value="Genomic_DNA"/>
</dbReference>
<proteinExistence type="predicted"/>
<sequence length="132" mass="15364">MSRTPTYIYKLVPPDLIVLPLPERLPLSQLDANDGFIHLSTAVQLPETLRRYFANEMKMYILRLEYKHVEKDIRWEDPRGKDPGDIGAEGIYPHLHNGGQLGSEEVEDVFVLERGGEDWDIEKIRNSEWLVY</sequence>
<evidence type="ECO:0008006" key="3">
    <source>
        <dbReference type="Google" id="ProtNLM"/>
    </source>
</evidence>
<evidence type="ECO:0000313" key="1">
    <source>
        <dbReference type="EMBL" id="GLB33675.1"/>
    </source>
</evidence>
<dbReference type="AlphaFoldDB" id="A0A9P3PCY3"/>
<dbReference type="PANTHER" id="PTHR34129:SF1">
    <property type="entry name" value="DUF952 DOMAIN-CONTAINING PROTEIN"/>
    <property type="match status" value="1"/>
</dbReference>
<dbReference type="SUPFAM" id="SSF56399">
    <property type="entry name" value="ADP-ribosylation"/>
    <property type="match status" value="1"/>
</dbReference>
<dbReference type="Pfam" id="PF06108">
    <property type="entry name" value="DUF952"/>
    <property type="match status" value="1"/>
</dbReference>
<protein>
    <recommendedName>
        <fullName evidence="3">DUF952 domain-containing protein</fullName>
    </recommendedName>
</protein>
<comment type="caution">
    <text evidence="1">The sequence shown here is derived from an EMBL/GenBank/DDBJ whole genome shotgun (WGS) entry which is preliminary data.</text>
</comment>
<dbReference type="OrthoDB" id="3335358at2759"/>